<keyword evidence="3" id="KW-1185">Reference proteome</keyword>
<accession>A0A6A2Y2W1</accession>
<dbReference type="Pfam" id="PF01370">
    <property type="entry name" value="Epimerase"/>
    <property type="match status" value="1"/>
</dbReference>
<name>A0A6A2Y2W1_HIBSY</name>
<dbReference type="Gene3D" id="3.40.50.720">
    <property type="entry name" value="NAD(P)-binding Rossmann-like Domain"/>
    <property type="match status" value="1"/>
</dbReference>
<proteinExistence type="predicted"/>
<dbReference type="Proteomes" id="UP000436088">
    <property type="component" value="Unassembled WGS sequence"/>
</dbReference>
<reference evidence="2" key="1">
    <citation type="submission" date="2019-09" db="EMBL/GenBank/DDBJ databases">
        <title>Draft genome information of white flower Hibiscus syriacus.</title>
        <authorList>
            <person name="Kim Y.-M."/>
        </authorList>
    </citation>
    <scope>NUCLEOTIDE SEQUENCE [LARGE SCALE GENOMIC DNA]</scope>
    <source>
        <strain evidence="2">YM2019G1</strain>
    </source>
</reference>
<dbReference type="InterPro" id="IPR001509">
    <property type="entry name" value="Epimerase_deHydtase"/>
</dbReference>
<protein>
    <recommendedName>
        <fullName evidence="1">NAD-dependent epimerase/dehydratase domain-containing protein</fullName>
    </recommendedName>
</protein>
<dbReference type="EMBL" id="VEPZ02001408">
    <property type="protein sequence ID" value="KAE8674885.1"/>
    <property type="molecule type" value="Genomic_DNA"/>
</dbReference>
<comment type="caution">
    <text evidence="2">The sequence shown here is derived from an EMBL/GenBank/DDBJ whole genome shotgun (WGS) entry which is preliminary data.</text>
</comment>
<evidence type="ECO:0000313" key="2">
    <source>
        <dbReference type="EMBL" id="KAE8674885.1"/>
    </source>
</evidence>
<dbReference type="SUPFAM" id="SSF51735">
    <property type="entry name" value="NAD(P)-binding Rossmann-fold domains"/>
    <property type="match status" value="1"/>
</dbReference>
<evidence type="ECO:0000259" key="1">
    <source>
        <dbReference type="Pfam" id="PF01370"/>
    </source>
</evidence>
<gene>
    <name evidence="2" type="ORF">F3Y22_tig00111708pilonHSYRG00156</name>
</gene>
<feature type="domain" description="NAD-dependent epimerase/dehydratase" evidence="1">
    <location>
        <begin position="40"/>
        <end position="96"/>
    </location>
</feature>
<dbReference type="AlphaFoldDB" id="A0A6A2Y2W1"/>
<organism evidence="2 3">
    <name type="scientific">Hibiscus syriacus</name>
    <name type="common">Rose of Sharon</name>
    <dbReference type="NCBI Taxonomy" id="106335"/>
    <lineage>
        <taxon>Eukaryota</taxon>
        <taxon>Viridiplantae</taxon>
        <taxon>Streptophyta</taxon>
        <taxon>Embryophyta</taxon>
        <taxon>Tracheophyta</taxon>
        <taxon>Spermatophyta</taxon>
        <taxon>Magnoliopsida</taxon>
        <taxon>eudicotyledons</taxon>
        <taxon>Gunneridae</taxon>
        <taxon>Pentapetalae</taxon>
        <taxon>rosids</taxon>
        <taxon>malvids</taxon>
        <taxon>Malvales</taxon>
        <taxon>Malvaceae</taxon>
        <taxon>Malvoideae</taxon>
        <taxon>Hibiscus</taxon>
    </lineage>
</organism>
<dbReference type="InterPro" id="IPR036291">
    <property type="entry name" value="NAD(P)-bd_dom_sf"/>
</dbReference>
<evidence type="ECO:0000313" key="3">
    <source>
        <dbReference type="Proteomes" id="UP000436088"/>
    </source>
</evidence>
<sequence>MYATFVEVSVVHGMSLCFHYGLDQQADQIDSRTMPFISRIMINMAAICSPADYNTRPLNKIYSNFTDALPVVKYCSENNKRLILFSTCEVYGKTIGSLLPKYSPLRHEATGGAAGSYWSVEGQLGCLLCRRGGTTGVLLEAAGTVGCS</sequence>